<evidence type="ECO:0000313" key="2">
    <source>
        <dbReference type="EMBL" id="CAL8120446.1"/>
    </source>
</evidence>
<reference evidence="2 3" key="1">
    <citation type="submission" date="2024-08" db="EMBL/GenBank/DDBJ databases">
        <authorList>
            <person name="Cucini C."/>
            <person name="Frati F."/>
        </authorList>
    </citation>
    <scope>NUCLEOTIDE SEQUENCE [LARGE SCALE GENOMIC DNA]</scope>
</reference>
<name>A0ABP1R7A3_9HEXA</name>
<evidence type="ECO:0000313" key="3">
    <source>
        <dbReference type="Proteomes" id="UP001642540"/>
    </source>
</evidence>
<accession>A0ABP1R7A3</accession>
<protein>
    <submittedName>
        <fullName evidence="2">Uncharacterized protein</fullName>
    </submittedName>
</protein>
<comment type="caution">
    <text evidence="2">The sequence shown here is derived from an EMBL/GenBank/DDBJ whole genome shotgun (WGS) entry which is preliminary data.</text>
</comment>
<sequence length="70" mass="7213">MDAILSSLDSNGDAHAARVGNGGEEAGSSISTISAGGGIRSTLDMEVDINMGNSKEKSTLYSEKVKRDLP</sequence>
<keyword evidence="3" id="KW-1185">Reference proteome</keyword>
<dbReference type="Proteomes" id="UP001642540">
    <property type="component" value="Unassembled WGS sequence"/>
</dbReference>
<feature type="region of interest" description="Disordered" evidence="1">
    <location>
        <begin position="1"/>
        <end position="36"/>
    </location>
</feature>
<evidence type="ECO:0000256" key="1">
    <source>
        <dbReference type="SAM" id="MobiDB-lite"/>
    </source>
</evidence>
<feature type="compositionally biased region" description="Basic and acidic residues" evidence="1">
    <location>
        <begin position="54"/>
        <end position="70"/>
    </location>
</feature>
<gene>
    <name evidence="2" type="ORF">ODALV1_LOCUS18986</name>
</gene>
<feature type="region of interest" description="Disordered" evidence="1">
    <location>
        <begin position="50"/>
        <end position="70"/>
    </location>
</feature>
<organism evidence="2 3">
    <name type="scientific">Orchesella dallaii</name>
    <dbReference type="NCBI Taxonomy" id="48710"/>
    <lineage>
        <taxon>Eukaryota</taxon>
        <taxon>Metazoa</taxon>
        <taxon>Ecdysozoa</taxon>
        <taxon>Arthropoda</taxon>
        <taxon>Hexapoda</taxon>
        <taxon>Collembola</taxon>
        <taxon>Entomobryomorpha</taxon>
        <taxon>Entomobryoidea</taxon>
        <taxon>Orchesellidae</taxon>
        <taxon>Orchesellinae</taxon>
        <taxon>Orchesella</taxon>
    </lineage>
</organism>
<dbReference type="EMBL" id="CAXLJM020000062">
    <property type="protein sequence ID" value="CAL8120446.1"/>
    <property type="molecule type" value="Genomic_DNA"/>
</dbReference>
<proteinExistence type="predicted"/>